<organism evidence="1 2">
    <name type="scientific">Cryoendolithus antarcticus</name>
    <dbReference type="NCBI Taxonomy" id="1507870"/>
    <lineage>
        <taxon>Eukaryota</taxon>
        <taxon>Fungi</taxon>
        <taxon>Dikarya</taxon>
        <taxon>Ascomycota</taxon>
        <taxon>Pezizomycotina</taxon>
        <taxon>Dothideomycetes</taxon>
        <taxon>Dothideomycetidae</taxon>
        <taxon>Cladosporiales</taxon>
        <taxon>Cladosporiaceae</taxon>
        <taxon>Cryoendolithus</taxon>
    </lineage>
</organism>
<dbReference type="PANTHER" id="PTHR14614">
    <property type="entry name" value="HEPATOCELLULAR CARCINOMA-ASSOCIATED ANTIGEN"/>
    <property type="match status" value="1"/>
</dbReference>
<dbReference type="Pfam" id="PF10294">
    <property type="entry name" value="Methyltransf_16"/>
    <property type="match status" value="1"/>
</dbReference>
<evidence type="ECO:0008006" key="3">
    <source>
        <dbReference type="Google" id="ProtNLM"/>
    </source>
</evidence>
<accession>A0A1V8TQB0</accession>
<dbReference type="AlphaFoldDB" id="A0A1V8TQB0"/>
<dbReference type="FunCoup" id="A0A1V8TQB0">
    <property type="interactions" value="919"/>
</dbReference>
<evidence type="ECO:0000313" key="1">
    <source>
        <dbReference type="EMBL" id="OQO13569.1"/>
    </source>
</evidence>
<dbReference type="Proteomes" id="UP000192596">
    <property type="component" value="Unassembled WGS sequence"/>
</dbReference>
<dbReference type="InterPro" id="IPR029063">
    <property type="entry name" value="SAM-dependent_MTases_sf"/>
</dbReference>
<evidence type="ECO:0000313" key="2">
    <source>
        <dbReference type="Proteomes" id="UP000192596"/>
    </source>
</evidence>
<dbReference type="GO" id="GO:0005737">
    <property type="term" value="C:cytoplasm"/>
    <property type="evidence" value="ECO:0007669"/>
    <property type="project" value="TreeGrafter"/>
</dbReference>
<dbReference type="OrthoDB" id="194386at2759"/>
<dbReference type="Gene3D" id="3.40.50.150">
    <property type="entry name" value="Vaccinia Virus protein VP39"/>
    <property type="match status" value="1"/>
</dbReference>
<gene>
    <name evidence="1" type="ORF">B0A48_01798</name>
</gene>
<proteinExistence type="predicted"/>
<dbReference type="GO" id="GO:0008757">
    <property type="term" value="F:S-adenosylmethionine-dependent methyltransferase activity"/>
    <property type="evidence" value="ECO:0007669"/>
    <property type="project" value="UniProtKB-ARBA"/>
</dbReference>
<keyword evidence="2" id="KW-1185">Reference proteome</keyword>
<protein>
    <recommendedName>
        <fullName evidence="3">FAM86 N-terminal domain-containing protein</fullName>
    </recommendedName>
</protein>
<dbReference type="CDD" id="cd02440">
    <property type="entry name" value="AdoMet_MTases"/>
    <property type="match status" value="1"/>
</dbReference>
<name>A0A1V8TQB0_9PEZI</name>
<dbReference type="SUPFAM" id="SSF53335">
    <property type="entry name" value="S-adenosyl-L-methionine-dependent methyltransferases"/>
    <property type="match status" value="1"/>
</dbReference>
<comment type="caution">
    <text evidence="1">The sequence shown here is derived from an EMBL/GenBank/DDBJ whole genome shotgun (WGS) entry which is preliminary data.</text>
</comment>
<dbReference type="STRING" id="1507870.A0A1V8TQB0"/>
<dbReference type="InParanoid" id="A0A1V8TQB0"/>
<dbReference type="EMBL" id="NAJO01000003">
    <property type="protein sequence ID" value="OQO13569.1"/>
    <property type="molecule type" value="Genomic_DNA"/>
</dbReference>
<sequence length="349" mass="39096">MAQDGMDPQLLIFRRQYLQLFEPAFLAWPPKQLLRDPDVQSWLYKHLFNDEVHSYLPSGRYQLRVLKPLLAKIEKAIEDPDEDINDDLMKYLSLLMSSDLPSEGTAVQQRSYVTFTTLPPDISRSADTTSEPTLTLLERRNLISGSLTTGFRTWEAALHLGSYLLSANGESLVKDKSVLELGCGTGFLSILCAKQLGASHVTATDGDHGVVEQLKDNLFLNDLDDGKKVYSSVLKWGHGLKGTWVEDDFEAHPYDTVIGADITYDKAAISALVNTIRMLFLFRSTIQVVIAGAIRNAETFEHFRQACLRSKFNIEEVDFAAKDIHEQSSLFYAKAVPIMTMLIKSPDSA</sequence>
<dbReference type="InterPro" id="IPR019410">
    <property type="entry name" value="Methyltransf_16"/>
</dbReference>
<dbReference type="PANTHER" id="PTHR14614:SF130">
    <property type="entry name" value="PROTEIN-LYSINE N-METHYLTRANSFERASE EEF2KMT"/>
    <property type="match status" value="1"/>
</dbReference>
<reference evidence="2" key="1">
    <citation type="submission" date="2017-03" db="EMBL/GenBank/DDBJ databases">
        <title>Genomes of endolithic fungi from Antarctica.</title>
        <authorList>
            <person name="Coleine C."/>
            <person name="Masonjones S."/>
            <person name="Stajich J.E."/>
        </authorList>
    </citation>
    <scope>NUCLEOTIDE SEQUENCE [LARGE SCALE GENOMIC DNA]</scope>
    <source>
        <strain evidence="2">CCFEE 5527</strain>
    </source>
</reference>